<dbReference type="EMBL" id="UINC01223703">
    <property type="protein sequence ID" value="SVE53007.1"/>
    <property type="molecule type" value="Genomic_DNA"/>
</dbReference>
<dbReference type="InterPro" id="IPR001086">
    <property type="entry name" value="Preph_deHydtase"/>
</dbReference>
<dbReference type="PANTHER" id="PTHR21022">
    <property type="entry name" value="PREPHENATE DEHYDRATASE P PROTEIN"/>
    <property type="match status" value="1"/>
</dbReference>
<gene>
    <name evidence="7" type="ORF">METZ01_LOCUS505861</name>
</gene>
<evidence type="ECO:0000256" key="2">
    <source>
        <dbReference type="ARBA" id="ARBA00023141"/>
    </source>
</evidence>
<dbReference type="GO" id="GO:0009094">
    <property type="term" value="P:L-phenylalanine biosynthetic process"/>
    <property type="evidence" value="ECO:0007669"/>
    <property type="project" value="UniProtKB-KW"/>
</dbReference>
<dbReference type="PANTHER" id="PTHR21022:SF19">
    <property type="entry name" value="PREPHENATE DEHYDRATASE-RELATED"/>
    <property type="match status" value="1"/>
</dbReference>
<dbReference type="SUPFAM" id="SSF53850">
    <property type="entry name" value="Periplasmic binding protein-like II"/>
    <property type="match status" value="1"/>
</dbReference>
<dbReference type="Gene3D" id="3.40.190.10">
    <property type="entry name" value="Periplasmic binding protein-like II"/>
    <property type="match status" value="2"/>
</dbReference>
<evidence type="ECO:0000256" key="4">
    <source>
        <dbReference type="ARBA" id="ARBA00023239"/>
    </source>
</evidence>
<evidence type="ECO:0000256" key="3">
    <source>
        <dbReference type="ARBA" id="ARBA00023222"/>
    </source>
</evidence>
<sequence>MLPIENSIAGTVVDSYEELIVSRIPILSEYMYKITHSLIGLKGTKILDISEVHSHPQALQQCKTFLNEMGYKAVPVVDTGGSVYNLKK</sequence>
<reference evidence="7" key="1">
    <citation type="submission" date="2018-05" db="EMBL/GenBank/DDBJ databases">
        <authorList>
            <person name="Lanie J.A."/>
            <person name="Ng W.-L."/>
            <person name="Kazmierczak K.M."/>
            <person name="Andrzejewski T.M."/>
            <person name="Davidsen T.M."/>
            <person name="Wayne K.J."/>
            <person name="Tettelin H."/>
            <person name="Glass J.I."/>
            <person name="Rusch D."/>
            <person name="Podicherti R."/>
            <person name="Tsui H.-C.T."/>
            <person name="Winkler M.E."/>
        </authorList>
    </citation>
    <scope>NUCLEOTIDE SEQUENCE</scope>
</reference>
<proteinExistence type="predicted"/>
<evidence type="ECO:0000256" key="1">
    <source>
        <dbReference type="ARBA" id="ARBA00022605"/>
    </source>
</evidence>
<evidence type="ECO:0000256" key="5">
    <source>
        <dbReference type="ARBA" id="ARBA00029440"/>
    </source>
</evidence>
<keyword evidence="2" id="KW-0057">Aromatic amino acid biosynthesis</keyword>
<dbReference type="Pfam" id="PF00800">
    <property type="entry name" value="PDT"/>
    <property type="match status" value="1"/>
</dbReference>
<feature type="domain" description="Prephenate dehydratase" evidence="6">
    <location>
        <begin position="1"/>
        <end position="88"/>
    </location>
</feature>
<dbReference type="GO" id="GO:0004664">
    <property type="term" value="F:prephenate dehydratase activity"/>
    <property type="evidence" value="ECO:0007669"/>
    <property type="project" value="InterPro"/>
</dbReference>
<dbReference type="PROSITE" id="PS51171">
    <property type="entry name" value="PREPHENATE_DEHYDR_3"/>
    <property type="match status" value="1"/>
</dbReference>
<evidence type="ECO:0000313" key="7">
    <source>
        <dbReference type="EMBL" id="SVE53007.1"/>
    </source>
</evidence>
<accession>A0A383E822</accession>
<dbReference type="GO" id="GO:0005737">
    <property type="term" value="C:cytoplasm"/>
    <property type="evidence" value="ECO:0007669"/>
    <property type="project" value="TreeGrafter"/>
</dbReference>
<name>A0A383E822_9ZZZZ</name>
<keyword evidence="1" id="KW-0028">Amino-acid biosynthesis</keyword>
<keyword evidence="3" id="KW-0584">Phenylalanine biosynthesis</keyword>
<comment type="pathway">
    <text evidence="5">Amino-acid biosynthesis.</text>
</comment>
<dbReference type="AlphaFoldDB" id="A0A383E822"/>
<protein>
    <recommendedName>
        <fullName evidence="6">Prephenate dehydratase domain-containing protein</fullName>
    </recommendedName>
</protein>
<feature type="non-terminal residue" evidence="7">
    <location>
        <position position="88"/>
    </location>
</feature>
<evidence type="ECO:0000259" key="6">
    <source>
        <dbReference type="PROSITE" id="PS51171"/>
    </source>
</evidence>
<organism evidence="7">
    <name type="scientific">marine metagenome</name>
    <dbReference type="NCBI Taxonomy" id="408172"/>
    <lineage>
        <taxon>unclassified sequences</taxon>
        <taxon>metagenomes</taxon>
        <taxon>ecological metagenomes</taxon>
    </lineage>
</organism>
<keyword evidence="4" id="KW-0456">Lyase</keyword>